<dbReference type="RefSeq" id="WP_336543093.1">
    <property type="nucleotide sequence ID" value="NZ_JBBAYL010000007.1"/>
</dbReference>
<accession>A0ABU8GQD8</accession>
<protein>
    <recommendedName>
        <fullName evidence="3">Secreted protein</fullName>
    </recommendedName>
</protein>
<evidence type="ECO:0000313" key="2">
    <source>
        <dbReference type="Proteomes" id="UP001365781"/>
    </source>
</evidence>
<sequence length="150" mass="15607">MFFTHRLPNSRAIRIGLGTGLAGLAALGTVVAGSGTASAASQWKIQFVNDSIPSGTGSIQIRYGSSIGSTSCDEVRLDTGTVTATNATLIAGQWAFVTPYANKDCTGSTTGGEVDYNVAADTDKTQKGGLNCDNIRLRVDSVSYQFSNCQ</sequence>
<dbReference type="Proteomes" id="UP001365781">
    <property type="component" value="Unassembled WGS sequence"/>
</dbReference>
<gene>
    <name evidence="1" type="ORF">WB403_36070</name>
</gene>
<reference evidence="1 2" key="1">
    <citation type="submission" date="2024-03" db="EMBL/GenBank/DDBJ databases">
        <title>First Report of Pectobacterium brasiliscabiei causing potato scab in china.</title>
        <authorList>
            <person name="Handique U."/>
        </authorList>
    </citation>
    <scope>NUCLEOTIDE SEQUENCE [LARGE SCALE GENOMIC DNA]</scope>
    <source>
        <strain evidence="1 2">ZRIMU1503</strain>
    </source>
</reference>
<organism evidence="1 2">
    <name type="scientific">Streptomyces brasiliscabiei</name>
    <dbReference type="NCBI Taxonomy" id="2736302"/>
    <lineage>
        <taxon>Bacteria</taxon>
        <taxon>Bacillati</taxon>
        <taxon>Actinomycetota</taxon>
        <taxon>Actinomycetes</taxon>
        <taxon>Kitasatosporales</taxon>
        <taxon>Streptomycetaceae</taxon>
        <taxon>Streptomyces</taxon>
    </lineage>
</organism>
<evidence type="ECO:0000313" key="1">
    <source>
        <dbReference type="EMBL" id="MEI5614561.1"/>
    </source>
</evidence>
<evidence type="ECO:0008006" key="3">
    <source>
        <dbReference type="Google" id="ProtNLM"/>
    </source>
</evidence>
<name>A0ABU8GQD8_9ACTN</name>
<proteinExistence type="predicted"/>
<keyword evidence="2" id="KW-1185">Reference proteome</keyword>
<comment type="caution">
    <text evidence="1">The sequence shown here is derived from an EMBL/GenBank/DDBJ whole genome shotgun (WGS) entry which is preliminary data.</text>
</comment>
<dbReference type="EMBL" id="JBBAYM010000030">
    <property type="protein sequence ID" value="MEI5614561.1"/>
    <property type="molecule type" value="Genomic_DNA"/>
</dbReference>